<accession>A0A7G7G4D8</accession>
<sequence>MKTNLYQALLLLILTALLSHQATAQESKNTSLQIRLSPLTILDPRAAAIQVGLQATLKNKLGFSVDYGLPFKSLTKQIYTNPDLQYEQHQFFKIRAEAKYFMPATWVSAGQNTKPYLSAEVFYSPEEYRKKDDWLLKDEEAYHYDYSEVNRRMLGFCLKVGLERVVAKKLVLDVFAGPGLRRIKIEHQPVSAELREYDPPVDFYIEPVDKHEGTFTRLHIGLGFKIGFILI</sequence>
<reference evidence="2 3" key="1">
    <citation type="journal article" date="2018" name="Int. J. Syst. Evol. Microbiol.">
        <title>Adhaeribacter swui sp. nov., isolated from wet mud.</title>
        <authorList>
            <person name="Kim D.U."/>
            <person name="Kim K.W."/>
            <person name="Kang M.S."/>
            <person name="Kim J.Y."/>
            <person name="Jang J.H."/>
            <person name="Kim M.K."/>
        </authorList>
    </citation>
    <scope>NUCLEOTIDE SEQUENCE [LARGE SCALE GENOMIC DNA]</scope>
    <source>
        <strain evidence="2 3">KCTC 52873</strain>
    </source>
</reference>
<protein>
    <recommendedName>
        <fullName evidence="4">DUF3575 domain-containing protein</fullName>
    </recommendedName>
</protein>
<proteinExistence type="predicted"/>
<dbReference type="Proteomes" id="UP000515237">
    <property type="component" value="Chromosome"/>
</dbReference>
<feature type="signal peptide" evidence="1">
    <location>
        <begin position="1"/>
        <end position="24"/>
    </location>
</feature>
<evidence type="ECO:0000313" key="3">
    <source>
        <dbReference type="Proteomes" id="UP000515237"/>
    </source>
</evidence>
<dbReference type="AlphaFoldDB" id="A0A7G7G4D8"/>
<evidence type="ECO:0000256" key="1">
    <source>
        <dbReference type="SAM" id="SignalP"/>
    </source>
</evidence>
<dbReference type="KEGG" id="aswu:HUW51_04500"/>
<name>A0A7G7G4D8_9BACT</name>
<gene>
    <name evidence="2" type="ORF">HUW51_04500</name>
</gene>
<organism evidence="2 3">
    <name type="scientific">Adhaeribacter swui</name>
    <dbReference type="NCBI Taxonomy" id="2086471"/>
    <lineage>
        <taxon>Bacteria</taxon>
        <taxon>Pseudomonadati</taxon>
        <taxon>Bacteroidota</taxon>
        <taxon>Cytophagia</taxon>
        <taxon>Cytophagales</taxon>
        <taxon>Hymenobacteraceae</taxon>
        <taxon>Adhaeribacter</taxon>
    </lineage>
</organism>
<keyword evidence="1" id="KW-0732">Signal</keyword>
<keyword evidence="3" id="KW-1185">Reference proteome</keyword>
<feature type="chain" id="PRO_5028899788" description="DUF3575 domain-containing protein" evidence="1">
    <location>
        <begin position="25"/>
        <end position="231"/>
    </location>
</feature>
<evidence type="ECO:0008006" key="4">
    <source>
        <dbReference type="Google" id="ProtNLM"/>
    </source>
</evidence>
<dbReference type="EMBL" id="CP055156">
    <property type="protein sequence ID" value="QNF32022.1"/>
    <property type="molecule type" value="Genomic_DNA"/>
</dbReference>
<dbReference type="RefSeq" id="WP_185272805.1">
    <property type="nucleotide sequence ID" value="NZ_CP055156.1"/>
</dbReference>
<evidence type="ECO:0000313" key="2">
    <source>
        <dbReference type="EMBL" id="QNF32022.1"/>
    </source>
</evidence>